<evidence type="ECO:0000256" key="3">
    <source>
        <dbReference type="ARBA" id="ARBA00022801"/>
    </source>
</evidence>
<dbReference type="PANTHER" id="PTHR24276">
    <property type="entry name" value="POLYSERASE-RELATED"/>
    <property type="match status" value="1"/>
</dbReference>
<keyword evidence="3 6" id="KW-0378">Hydrolase</keyword>
<dbReference type="Pfam" id="PF00089">
    <property type="entry name" value="Trypsin"/>
    <property type="match status" value="1"/>
</dbReference>
<keyword evidence="2 6" id="KW-0645">Protease</keyword>
<evidence type="ECO:0000256" key="4">
    <source>
        <dbReference type="ARBA" id="ARBA00022825"/>
    </source>
</evidence>
<comment type="similarity">
    <text evidence="1">Belongs to the peptidase S1 family.</text>
</comment>
<dbReference type="InterPro" id="IPR050430">
    <property type="entry name" value="Peptidase_S1"/>
</dbReference>
<dbReference type="Gene3D" id="2.40.10.10">
    <property type="entry name" value="Trypsin-like serine proteases"/>
    <property type="match status" value="2"/>
</dbReference>
<evidence type="ECO:0000256" key="1">
    <source>
        <dbReference type="ARBA" id="ARBA00007664"/>
    </source>
</evidence>
<reference evidence="8" key="1">
    <citation type="journal article" date="1999" name="Insect Mol. Biol.">
        <title>Cloning of a family of serine protease genes from the cat flea Ctenocephalides felis.</title>
        <authorList>
            <person name="Gaines P.J."/>
            <person name="Sampson C.M."/>
            <person name="Rushlow K.E."/>
            <person name="Stiegler G.L."/>
        </authorList>
    </citation>
    <scope>NUCLEOTIDE SEQUENCE</scope>
</reference>
<dbReference type="SUPFAM" id="SSF50494">
    <property type="entry name" value="Trypsin-like serine proteases"/>
    <property type="match status" value="1"/>
</dbReference>
<dbReference type="PRINTS" id="PR00722">
    <property type="entry name" value="CHYMOTRYPSIN"/>
</dbReference>
<dbReference type="SMART" id="SM00020">
    <property type="entry name" value="Tryp_SPc"/>
    <property type="match status" value="1"/>
</dbReference>
<dbReference type="InterPro" id="IPR001254">
    <property type="entry name" value="Trypsin_dom"/>
</dbReference>
<evidence type="ECO:0000256" key="5">
    <source>
        <dbReference type="ARBA" id="ARBA00023157"/>
    </source>
</evidence>
<dbReference type="PROSITE" id="PS50240">
    <property type="entry name" value="TRYPSIN_DOM"/>
    <property type="match status" value="1"/>
</dbReference>
<protein>
    <submittedName>
        <fullName evidence="8">Chymotrypsin-like serine protease</fullName>
    </submittedName>
</protein>
<evidence type="ECO:0000256" key="6">
    <source>
        <dbReference type="RuleBase" id="RU363034"/>
    </source>
</evidence>
<keyword evidence="5" id="KW-1015">Disulfide bond</keyword>
<evidence type="ECO:0000256" key="2">
    <source>
        <dbReference type="ARBA" id="ARBA00022670"/>
    </source>
</evidence>
<evidence type="ECO:0000313" key="8">
    <source>
        <dbReference type="EMBL" id="AAD21825.1"/>
    </source>
</evidence>
<dbReference type="GO" id="GO:0004252">
    <property type="term" value="F:serine-type endopeptidase activity"/>
    <property type="evidence" value="ECO:0007669"/>
    <property type="project" value="InterPro"/>
</dbReference>
<dbReference type="InterPro" id="IPR001314">
    <property type="entry name" value="Peptidase_S1A"/>
</dbReference>
<dbReference type="GO" id="GO:0006508">
    <property type="term" value="P:proteolysis"/>
    <property type="evidence" value="ECO:0007669"/>
    <property type="project" value="UniProtKB-KW"/>
</dbReference>
<keyword evidence="4 6" id="KW-0720">Serine protease</keyword>
<dbReference type="FunFam" id="2.40.10.10:FF:000004">
    <property type="entry name" value="Tryptase gamma 1"/>
    <property type="match status" value="1"/>
</dbReference>
<dbReference type="InterPro" id="IPR009003">
    <property type="entry name" value="Peptidase_S1_PA"/>
</dbReference>
<dbReference type="PROSITE" id="PS00135">
    <property type="entry name" value="TRYPSIN_SER"/>
    <property type="match status" value="1"/>
</dbReference>
<name>Q9XY47_CTEFE</name>
<feature type="domain" description="Peptidase S1" evidence="7">
    <location>
        <begin position="21"/>
        <end position="241"/>
    </location>
</feature>
<dbReference type="OrthoDB" id="60866at2759"/>
<dbReference type="InterPro" id="IPR033116">
    <property type="entry name" value="TRYPSIN_SER"/>
</dbReference>
<dbReference type="AlphaFoldDB" id="Q9XY47"/>
<dbReference type="CDD" id="cd00190">
    <property type="entry name" value="Tryp_SPc"/>
    <property type="match status" value="1"/>
</dbReference>
<dbReference type="EMBL" id="AF053905">
    <property type="protein sequence ID" value="AAD21825.1"/>
    <property type="molecule type" value="mRNA"/>
</dbReference>
<dbReference type="PROSITE" id="PS00134">
    <property type="entry name" value="TRYPSIN_HIS"/>
    <property type="match status" value="1"/>
</dbReference>
<gene>
    <name evidence="8" type="primary">SP-13</name>
</gene>
<evidence type="ECO:0000259" key="7">
    <source>
        <dbReference type="PROSITE" id="PS50240"/>
    </source>
</evidence>
<dbReference type="PANTHER" id="PTHR24276:SF96">
    <property type="entry name" value="PEPTIDASE S1 DOMAIN-CONTAINING PROTEIN"/>
    <property type="match status" value="1"/>
</dbReference>
<dbReference type="InterPro" id="IPR018114">
    <property type="entry name" value="TRYPSIN_HIS"/>
</dbReference>
<organism evidence="8">
    <name type="scientific">Ctenocephalides felis</name>
    <name type="common">Cat flea</name>
    <dbReference type="NCBI Taxonomy" id="7515"/>
    <lineage>
        <taxon>Eukaryota</taxon>
        <taxon>Metazoa</taxon>
        <taxon>Ecdysozoa</taxon>
        <taxon>Arthropoda</taxon>
        <taxon>Hexapoda</taxon>
        <taxon>Insecta</taxon>
        <taxon>Pterygota</taxon>
        <taxon>Neoptera</taxon>
        <taxon>Endopterygota</taxon>
        <taxon>Siphonaptera</taxon>
        <taxon>Pulicidae</taxon>
        <taxon>Archaeopsyllinae</taxon>
        <taxon>Ctenocephalides</taxon>
    </lineage>
</organism>
<proteinExistence type="evidence at transcript level"/>
<accession>Q9XY47</accession>
<dbReference type="InterPro" id="IPR043504">
    <property type="entry name" value="Peptidase_S1_PA_chymotrypsin"/>
</dbReference>
<sequence>MYCACALASALKYSIDHGPRIIGGEVAGEGSAPYQVSLRTKEGNHFCGGSILNKRWVVTAAHCLEPEILDSVYVGSNHLDRKGRYYDVERYIIHEKYIGELNNFYADIGLIKLDEDLEFNDKVKPIKIHENTIQGGEGLRATGWGRLGAGRPIPNKLQELQTFALSDKDCTVKTGLVPKSQLCVFRASEKGVCFGDSGGPLAINGELVGVTSFIMGTCGGGHPDVFGRVLDFKPWIDSHMANDGA</sequence>